<dbReference type="PROSITE" id="PS50157">
    <property type="entry name" value="ZINC_FINGER_C2H2_2"/>
    <property type="match status" value="2"/>
</dbReference>
<organism evidence="8 9">
    <name type="scientific">Folsomia candida</name>
    <name type="common">Springtail</name>
    <dbReference type="NCBI Taxonomy" id="158441"/>
    <lineage>
        <taxon>Eukaryota</taxon>
        <taxon>Metazoa</taxon>
        <taxon>Ecdysozoa</taxon>
        <taxon>Arthropoda</taxon>
        <taxon>Hexapoda</taxon>
        <taxon>Collembola</taxon>
        <taxon>Entomobryomorpha</taxon>
        <taxon>Isotomoidea</taxon>
        <taxon>Isotomidae</taxon>
        <taxon>Proisotominae</taxon>
        <taxon>Folsomia</taxon>
    </lineage>
</organism>
<dbReference type="Gene3D" id="3.30.160.60">
    <property type="entry name" value="Classic Zinc Finger"/>
    <property type="match status" value="1"/>
</dbReference>
<reference evidence="8 9" key="1">
    <citation type="submission" date="2015-12" db="EMBL/GenBank/DDBJ databases">
        <title>The genome of Folsomia candida.</title>
        <authorList>
            <person name="Faddeeva A."/>
            <person name="Derks M.F."/>
            <person name="Anvar Y."/>
            <person name="Smit S."/>
            <person name="Van Straalen N."/>
            <person name="Roelofs D."/>
        </authorList>
    </citation>
    <scope>NUCLEOTIDE SEQUENCE [LARGE SCALE GENOMIC DNA]</scope>
    <source>
        <strain evidence="8 9">VU population</strain>
        <tissue evidence="8">Whole body</tissue>
    </source>
</reference>
<feature type="region of interest" description="Disordered" evidence="6">
    <location>
        <begin position="1"/>
        <end position="20"/>
    </location>
</feature>
<evidence type="ECO:0000256" key="5">
    <source>
        <dbReference type="PROSITE-ProRule" id="PRU00042"/>
    </source>
</evidence>
<accession>A0A226ECM2</accession>
<dbReference type="InterPro" id="IPR013087">
    <property type="entry name" value="Znf_C2H2_type"/>
</dbReference>
<evidence type="ECO:0000313" key="8">
    <source>
        <dbReference type="EMBL" id="OXA54501.1"/>
    </source>
</evidence>
<comment type="caution">
    <text evidence="8">The sequence shown here is derived from an EMBL/GenBank/DDBJ whole genome shotgun (WGS) entry which is preliminary data.</text>
</comment>
<feature type="domain" description="C2H2-type" evidence="7">
    <location>
        <begin position="158"/>
        <end position="180"/>
    </location>
</feature>
<dbReference type="SUPFAM" id="SSF57667">
    <property type="entry name" value="beta-beta-alpha zinc fingers"/>
    <property type="match status" value="1"/>
</dbReference>
<dbReference type="GO" id="GO:0000981">
    <property type="term" value="F:DNA-binding transcription factor activity, RNA polymerase II-specific"/>
    <property type="evidence" value="ECO:0007669"/>
    <property type="project" value="TreeGrafter"/>
</dbReference>
<evidence type="ECO:0000256" key="6">
    <source>
        <dbReference type="SAM" id="MobiDB-lite"/>
    </source>
</evidence>
<dbReference type="SMART" id="SM00355">
    <property type="entry name" value="ZnF_C2H2"/>
    <property type="match status" value="3"/>
</dbReference>
<dbReference type="GO" id="GO:0005634">
    <property type="term" value="C:nucleus"/>
    <property type="evidence" value="ECO:0007669"/>
    <property type="project" value="TreeGrafter"/>
</dbReference>
<dbReference type="GO" id="GO:0008270">
    <property type="term" value="F:zinc ion binding"/>
    <property type="evidence" value="ECO:0007669"/>
    <property type="project" value="UniProtKB-KW"/>
</dbReference>
<evidence type="ECO:0000313" key="9">
    <source>
        <dbReference type="Proteomes" id="UP000198287"/>
    </source>
</evidence>
<dbReference type="PROSITE" id="PS00028">
    <property type="entry name" value="ZINC_FINGER_C2H2_1"/>
    <property type="match status" value="3"/>
</dbReference>
<feature type="domain" description="C2H2-type" evidence="7">
    <location>
        <begin position="214"/>
        <end position="237"/>
    </location>
</feature>
<evidence type="ECO:0000256" key="1">
    <source>
        <dbReference type="ARBA" id="ARBA00022723"/>
    </source>
</evidence>
<feature type="compositionally biased region" description="Basic and acidic residues" evidence="6">
    <location>
        <begin position="1"/>
        <end position="11"/>
    </location>
</feature>
<gene>
    <name evidence="8" type="ORF">Fcan01_10819</name>
</gene>
<dbReference type="GO" id="GO:0000977">
    <property type="term" value="F:RNA polymerase II transcription regulatory region sequence-specific DNA binding"/>
    <property type="evidence" value="ECO:0007669"/>
    <property type="project" value="TreeGrafter"/>
</dbReference>
<evidence type="ECO:0000256" key="3">
    <source>
        <dbReference type="ARBA" id="ARBA00022771"/>
    </source>
</evidence>
<dbReference type="PANTHER" id="PTHR24409">
    <property type="entry name" value="ZINC FINGER PROTEIN 142"/>
    <property type="match status" value="1"/>
</dbReference>
<feature type="compositionally biased region" description="Low complexity" evidence="6">
    <location>
        <begin position="93"/>
        <end position="108"/>
    </location>
</feature>
<feature type="compositionally biased region" description="Basic residues" evidence="6">
    <location>
        <begin position="109"/>
        <end position="118"/>
    </location>
</feature>
<evidence type="ECO:0000259" key="7">
    <source>
        <dbReference type="PROSITE" id="PS50157"/>
    </source>
</evidence>
<dbReference type="AlphaFoldDB" id="A0A226ECM2"/>
<keyword evidence="3 5" id="KW-0863">Zinc-finger</keyword>
<keyword evidence="2" id="KW-0677">Repeat</keyword>
<name>A0A226ECM2_FOLCA</name>
<dbReference type="EMBL" id="LNIX01000005">
    <property type="protein sequence ID" value="OXA54501.1"/>
    <property type="molecule type" value="Genomic_DNA"/>
</dbReference>
<keyword evidence="4" id="KW-0862">Zinc</keyword>
<feature type="region of interest" description="Disordered" evidence="6">
    <location>
        <begin position="67"/>
        <end position="118"/>
    </location>
</feature>
<sequence>MMEEDPVKIEGDAIAGGYDEVDIEEGVKVENSTEDGQFDAIQSSMWNQFPTNATQLVEDKPNNLQFTMSFNENSNDEEDDPVGPDPLAGVGYVPVPVSKGASSSAPPKSSKKSKGGKRGKIIFTPFATMVNKFQREKTKFDKYKGLPPIRWSTTRTKFTCLRCGKVLNQKESYIAHMESHKIKFKCEWPGCSSYFYSENSHRAHVHSSHTKRPFSCAMCFQAFSSKAWLAIHEEFNHNVVDLTT</sequence>
<protein>
    <submittedName>
        <fullName evidence="8">Zinc finger protein ZIC 1</fullName>
    </submittedName>
</protein>
<evidence type="ECO:0000256" key="2">
    <source>
        <dbReference type="ARBA" id="ARBA00022737"/>
    </source>
</evidence>
<keyword evidence="1" id="KW-0479">Metal-binding</keyword>
<evidence type="ECO:0000256" key="4">
    <source>
        <dbReference type="ARBA" id="ARBA00022833"/>
    </source>
</evidence>
<keyword evidence="9" id="KW-1185">Reference proteome</keyword>
<proteinExistence type="predicted"/>
<dbReference type="Proteomes" id="UP000198287">
    <property type="component" value="Unassembled WGS sequence"/>
</dbReference>
<dbReference type="PANTHER" id="PTHR24409:SF295">
    <property type="entry name" value="AZ2-RELATED"/>
    <property type="match status" value="1"/>
</dbReference>
<dbReference type="InterPro" id="IPR036236">
    <property type="entry name" value="Znf_C2H2_sf"/>
</dbReference>